<protein>
    <submittedName>
        <fullName evidence="1">Uncharacterized protein</fullName>
    </submittedName>
</protein>
<name>A0A1R2AVS3_9CILI</name>
<evidence type="ECO:0000313" key="2">
    <source>
        <dbReference type="Proteomes" id="UP000187209"/>
    </source>
</evidence>
<sequence length="261" mass="30338">MELIPPVSEVRKDNFVSQTPEFDTFLKENYDFLCYGPSQTSIKMIDVAINSKSIPYEYRRQQLRHLIMQIYQEIALNEVQVAFWSILIEKYVWNDKHFDIRLGLTCSALMTREFLGDNIEYLLGKYTEKENGFREKYDIWTLGKNLLEITTKNIARQYKKLRKSKFNPINYSFYVDEIVLQYLPYTLPKKKKENKIILPKIEGLTEEIAKNNEALPTLAQFSEELLSPIPLIKKSSSGGSKLSLLLSNNGSGCSQFLSFDV</sequence>
<gene>
    <name evidence="1" type="ORF">SteCoe_34030</name>
</gene>
<organism evidence="1 2">
    <name type="scientific">Stentor coeruleus</name>
    <dbReference type="NCBI Taxonomy" id="5963"/>
    <lineage>
        <taxon>Eukaryota</taxon>
        <taxon>Sar</taxon>
        <taxon>Alveolata</taxon>
        <taxon>Ciliophora</taxon>
        <taxon>Postciliodesmatophora</taxon>
        <taxon>Heterotrichea</taxon>
        <taxon>Heterotrichida</taxon>
        <taxon>Stentoridae</taxon>
        <taxon>Stentor</taxon>
    </lineage>
</organism>
<keyword evidence="2" id="KW-1185">Reference proteome</keyword>
<dbReference type="Proteomes" id="UP000187209">
    <property type="component" value="Unassembled WGS sequence"/>
</dbReference>
<proteinExistence type="predicted"/>
<evidence type="ECO:0000313" key="1">
    <source>
        <dbReference type="EMBL" id="OMJ68490.1"/>
    </source>
</evidence>
<comment type="caution">
    <text evidence="1">The sequence shown here is derived from an EMBL/GenBank/DDBJ whole genome shotgun (WGS) entry which is preliminary data.</text>
</comment>
<reference evidence="1 2" key="1">
    <citation type="submission" date="2016-11" db="EMBL/GenBank/DDBJ databases">
        <title>The macronuclear genome of Stentor coeruleus: a giant cell with tiny introns.</title>
        <authorList>
            <person name="Slabodnick M."/>
            <person name="Ruby J.G."/>
            <person name="Reiff S.B."/>
            <person name="Swart E.C."/>
            <person name="Gosai S."/>
            <person name="Prabakaran S."/>
            <person name="Witkowska E."/>
            <person name="Larue G.E."/>
            <person name="Fisher S."/>
            <person name="Freeman R.M."/>
            <person name="Gunawardena J."/>
            <person name="Chu W."/>
            <person name="Stover N.A."/>
            <person name="Gregory B.D."/>
            <person name="Nowacki M."/>
            <person name="Derisi J."/>
            <person name="Roy S.W."/>
            <person name="Marshall W.F."/>
            <person name="Sood P."/>
        </authorList>
    </citation>
    <scope>NUCLEOTIDE SEQUENCE [LARGE SCALE GENOMIC DNA]</scope>
    <source>
        <strain evidence="1">WM001</strain>
    </source>
</reference>
<dbReference type="AlphaFoldDB" id="A0A1R2AVS3"/>
<dbReference type="EMBL" id="MPUH01001322">
    <property type="protein sequence ID" value="OMJ68490.1"/>
    <property type="molecule type" value="Genomic_DNA"/>
</dbReference>
<accession>A0A1R2AVS3</accession>